<proteinExistence type="predicted"/>
<keyword evidence="2" id="KW-0812">Transmembrane</keyword>
<keyword evidence="3" id="KW-0732">Signal</keyword>
<keyword evidence="2" id="KW-1133">Transmembrane helix</keyword>
<gene>
    <name evidence="4" type="ORF">DPMN_094852</name>
</gene>
<evidence type="ECO:0000256" key="3">
    <source>
        <dbReference type="SAM" id="SignalP"/>
    </source>
</evidence>
<feature type="transmembrane region" description="Helical" evidence="2">
    <location>
        <begin position="136"/>
        <end position="162"/>
    </location>
</feature>
<feature type="region of interest" description="Disordered" evidence="1">
    <location>
        <begin position="231"/>
        <end position="252"/>
    </location>
</feature>
<sequence length="252" mass="28346">MQRVLIVLSICFKISFSDSTRHFISCGPTSCDNVGYESCVRPPEVRTEAGSLCYSCEDLTRYGDPCDPADTRQGCVLYCIDKAVEKKEQIWNQSQESQNRIWQHLVLEKDNTISLLRKNATEQALKMEDANKTIQLYFWLFVATILILCLTMTILALVLCAYCCKKGDYRPVDDSESSSIDSTAYSKKVSYTEEPKSNHEPNSSCSVEVTHIMNSDSQVIMQETHPIECRDGRLSNVAPQQEDSGEMCTGSS</sequence>
<comment type="caution">
    <text evidence="4">The sequence shown here is derived from an EMBL/GenBank/DDBJ whole genome shotgun (WGS) entry which is preliminary data.</text>
</comment>
<evidence type="ECO:0000256" key="1">
    <source>
        <dbReference type="SAM" id="MobiDB-lite"/>
    </source>
</evidence>
<reference evidence="4" key="1">
    <citation type="journal article" date="2019" name="bioRxiv">
        <title>The Genome of the Zebra Mussel, Dreissena polymorpha: A Resource for Invasive Species Research.</title>
        <authorList>
            <person name="McCartney M.A."/>
            <person name="Auch B."/>
            <person name="Kono T."/>
            <person name="Mallez S."/>
            <person name="Zhang Y."/>
            <person name="Obille A."/>
            <person name="Becker A."/>
            <person name="Abrahante J.E."/>
            <person name="Garbe J."/>
            <person name="Badalamenti J.P."/>
            <person name="Herman A."/>
            <person name="Mangelson H."/>
            <person name="Liachko I."/>
            <person name="Sullivan S."/>
            <person name="Sone E.D."/>
            <person name="Koren S."/>
            <person name="Silverstein K.A.T."/>
            <person name="Beckman K.B."/>
            <person name="Gohl D.M."/>
        </authorList>
    </citation>
    <scope>NUCLEOTIDE SEQUENCE</scope>
    <source>
        <strain evidence="4">Duluth1</strain>
        <tissue evidence="4">Whole animal</tissue>
    </source>
</reference>
<evidence type="ECO:0000313" key="5">
    <source>
        <dbReference type="Proteomes" id="UP000828390"/>
    </source>
</evidence>
<reference evidence="4" key="2">
    <citation type="submission" date="2020-11" db="EMBL/GenBank/DDBJ databases">
        <authorList>
            <person name="McCartney M.A."/>
            <person name="Auch B."/>
            <person name="Kono T."/>
            <person name="Mallez S."/>
            <person name="Becker A."/>
            <person name="Gohl D.M."/>
            <person name="Silverstein K.A.T."/>
            <person name="Koren S."/>
            <person name="Bechman K.B."/>
            <person name="Herman A."/>
            <person name="Abrahante J.E."/>
            <person name="Garbe J."/>
        </authorList>
    </citation>
    <scope>NUCLEOTIDE SEQUENCE</scope>
    <source>
        <strain evidence="4">Duluth1</strain>
        <tissue evidence="4">Whole animal</tissue>
    </source>
</reference>
<dbReference type="AlphaFoldDB" id="A0A9D4R270"/>
<protein>
    <submittedName>
        <fullName evidence="4">Uncharacterized protein</fullName>
    </submittedName>
</protein>
<keyword evidence="5" id="KW-1185">Reference proteome</keyword>
<feature type="signal peptide" evidence="3">
    <location>
        <begin position="1"/>
        <end position="19"/>
    </location>
</feature>
<evidence type="ECO:0000256" key="2">
    <source>
        <dbReference type="SAM" id="Phobius"/>
    </source>
</evidence>
<accession>A0A9D4R270</accession>
<keyword evidence="2" id="KW-0472">Membrane</keyword>
<name>A0A9D4R270_DREPO</name>
<dbReference type="Proteomes" id="UP000828390">
    <property type="component" value="Unassembled WGS sequence"/>
</dbReference>
<feature type="chain" id="PRO_5039556865" evidence="3">
    <location>
        <begin position="20"/>
        <end position="252"/>
    </location>
</feature>
<evidence type="ECO:0000313" key="4">
    <source>
        <dbReference type="EMBL" id="KAH3852346.1"/>
    </source>
</evidence>
<organism evidence="4 5">
    <name type="scientific">Dreissena polymorpha</name>
    <name type="common">Zebra mussel</name>
    <name type="synonym">Mytilus polymorpha</name>
    <dbReference type="NCBI Taxonomy" id="45954"/>
    <lineage>
        <taxon>Eukaryota</taxon>
        <taxon>Metazoa</taxon>
        <taxon>Spiralia</taxon>
        <taxon>Lophotrochozoa</taxon>
        <taxon>Mollusca</taxon>
        <taxon>Bivalvia</taxon>
        <taxon>Autobranchia</taxon>
        <taxon>Heteroconchia</taxon>
        <taxon>Euheterodonta</taxon>
        <taxon>Imparidentia</taxon>
        <taxon>Neoheterodontei</taxon>
        <taxon>Myida</taxon>
        <taxon>Dreissenoidea</taxon>
        <taxon>Dreissenidae</taxon>
        <taxon>Dreissena</taxon>
    </lineage>
</organism>
<dbReference type="EMBL" id="JAIWYP010000003">
    <property type="protein sequence ID" value="KAH3852346.1"/>
    <property type="molecule type" value="Genomic_DNA"/>
</dbReference>